<dbReference type="OrthoDB" id="3693039at2"/>
<comment type="caution">
    <text evidence="2">The sequence shown here is derived from an EMBL/GenBank/DDBJ whole genome shotgun (WGS) entry which is preliminary data.</text>
</comment>
<dbReference type="Proteomes" id="UP000233750">
    <property type="component" value="Unassembled WGS sequence"/>
</dbReference>
<protein>
    <submittedName>
        <fullName evidence="2">Uncharacterized protein DUF4345</fullName>
    </submittedName>
</protein>
<sequence>MAGEKSRKALLATLGVLGAVPVASGLTGILGGPERAPGGASTTPSVDSEYRFVNTFWTAAGFALWWSIRRPEKRAATTRLVLGTAAAGGLPRLLSARKAGAPHRVFQAATVLELAVVPAVLVWHAKVVRDGQRTEDSSADLPAAF</sequence>
<dbReference type="Pfam" id="PF14248">
    <property type="entry name" value="DUF4345"/>
    <property type="match status" value="1"/>
</dbReference>
<reference evidence="2 3" key="1">
    <citation type="submission" date="2017-12" db="EMBL/GenBank/DDBJ databases">
        <title>Sequencing the genomes of 1000 Actinobacteria strains.</title>
        <authorList>
            <person name="Klenk H.-P."/>
        </authorList>
    </citation>
    <scope>NUCLEOTIDE SEQUENCE [LARGE SCALE GENOMIC DNA]</scope>
    <source>
        <strain evidence="2 3">DSM 45165</strain>
    </source>
</reference>
<evidence type="ECO:0000313" key="2">
    <source>
        <dbReference type="EMBL" id="PKV92746.1"/>
    </source>
</evidence>
<dbReference type="AlphaFoldDB" id="A0A2N3WFU1"/>
<dbReference type="EMBL" id="PJMY01000003">
    <property type="protein sequence ID" value="PKV92746.1"/>
    <property type="molecule type" value="Genomic_DNA"/>
</dbReference>
<keyword evidence="1" id="KW-1133">Transmembrane helix</keyword>
<dbReference type="RefSeq" id="WP_101436502.1">
    <property type="nucleotide sequence ID" value="NZ_PJMY01000003.1"/>
</dbReference>
<organism evidence="2 3">
    <name type="scientific">Amycolatopsis echigonensis</name>
    <dbReference type="NCBI Taxonomy" id="2576905"/>
    <lineage>
        <taxon>Bacteria</taxon>
        <taxon>Bacillati</taxon>
        <taxon>Actinomycetota</taxon>
        <taxon>Actinomycetes</taxon>
        <taxon>Pseudonocardiales</taxon>
        <taxon>Pseudonocardiaceae</taxon>
        <taxon>Amycolatopsis</taxon>
    </lineage>
</organism>
<keyword evidence="3" id="KW-1185">Reference proteome</keyword>
<dbReference type="InterPro" id="IPR025597">
    <property type="entry name" value="DUF4345"/>
</dbReference>
<feature type="transmembrane region" description="Helical" evidence="1">
    <location>
        <begin position="49"/>
        <end position="68"/>
    </location>
</feature>
<accession>A0A2N3WFU1</accession>
<evidence type="ECO:0000313" key="3">
    <source>
        <dbReference type="Proteomes" id="UP000233750"/>
    </source>
</evidence>
<evidence type="ECO:0000256" key="1">
    <source>
        <dbReference type="SAM" id="Phobius"/>
    </source>
</evidence>
<keyword evidence="1" id="KW-0472">Membrane</keyword>
<gene>
    <name evidence="2" type="ORF">ATK30_3575</name>
</gene>
<proteinExistence type="predicted"/>
<name>A0A2N3WFU1_9PSEU</name>
<keyword evidence="1" id="KW-0812">Transmembrane</keyword>